<accession>A0A6G0ZI32</accession>
<dbReference type="OrthoDB" id="1081007at2759"/>
<dbReference type="InterPro" id="IPR029055">
    <property type="entry name" value="Ntn_hydrolases_N"/>
</dbReference>
<feature type="active site" description="Nucleophile" evidence="1">
    <location>
        <position position="7"/>
    </location>
</feature>
<keyword evidence="4" id="KW-1185">Reference proteome</keyword>
<sequence>MPENHETANIVVTDSLGYIVVLISTLNTYFCSGVVSPSTGISINNEIYNFSIHV</sequence>
<dbReference type="Pfam" id="PF01019">
    <property type="entry name" value="G_glu_transpept"/>
    <property type="match status" value="1"/>
</dbReference>
<evidence type="ECO:0000313" key="4">
    <source>
        <dbReference type="Proteomes" id="UP000478052"/>
    </source>
</evidence>
<reference evidence="3 4" key="1">
    <citation type="submission" date="2019-08" db="EMBL/GenBank/DDBJ databases">
        <title>Whole genome of Aphis craccivora.</title>
        <authorList>
            <person name="Voronova N.V."/>
            <person name="Shulinski R.S."/>
            <person name="Bandarenka Y.V."/>
            <person name="Zhorov D.G."/>
            <person name="Warner D."/>
        </authorList>
    </citation>
    <scope>NUCLEOTIDE SEQUENCE [LARGE SCALE GENOMIC DNA]</scope>
    <source>
        <strain evidence="3">180601</strain>
        <tissue evidence="3">Whole Body</tissue>
    </source>
</reference>
<name>A0A6G0ZI32_APHCR</name>
<dbReference type="AlphaFoldDB" id="A0A6G0ZI32"/>
<evidence type="ECO:0000256" key="1">
    <source>
        <dbReference type="PIRSR" id="PIRSR600101-1"/>
    </source>
</evidence>
<dbReference type="EMBL" id="VUJU01000437">
    <property type="protein sequence ID" value="KAF0770424.1"/>
    <property type="molecule type" value="Genomic_DNA"/>
</dbReference>
<comment type="caution">
    <text evidence="3">The sequence shown here is derived from an EMBL/GenBank/DDBJ whole genome shotgun (WGS) entry which is preliminary data.</text>
</comment>
<keyword evidence="3" id="KW-0378">Hydrolase</keyword>
<dbReference type="PANTHER" id="PTHR11686:SF9">
    <property type="entry name" value="RE13973P"/>
    <property type="match status" value="1"/>
</dbReference>
<protein>
    <submittedName>
        <fullName evidence="3">Glutathione hydrolase 1 proenzyme-like isoform X1</fullName>
    </submittedName>
</protein>
<feature type="binding site" evidence="2">
    <location>
        <begin position="25"/>
        <end position="27"/>
    </location>
    <ligand>
        <name>L-glutamate</name>
        <dbReference type="ChEBI" id="CHEBI:29985"/>
    </ligand>
</feature>
<dbReference type="GO" id="GO:0036374">
    <property type="term" value="F:glutathione hydrolase activity"/>
    <property type="evidence" value="ECO:0007669"/>
    <property type="project" value="InterPro"/>
</dbReference>
<dbReference type="Gene3D" id="3.60.20.40">
    <property type="match status" value="1"/>
</dbReference>
<evidence type="ECO:0000256" key="2">
    <source>
        <dbReference type="PIRSR" id="PIRSR600101-2"/>
    </source>
</evidence>
<dbReference type="PANTHER" id="PTHR11686">
    <property type="entry name" value="GAMMA GLUTAMYL TRANSPEPTIDASE"/>
    <property type="match status" value="1"/>
</dbReference>
<dbReference type="SUPFAM" id="SSF56235">
    <property type="entry name" value="N-terminal nucleophile aminohydrolases (Ntn hydrolases)"/>
    <property type="match status" value="1"/>
</dbReference>
<dbReference type="GO" id="GO:0005886">
    <property type="term" value="C:plasma membrane"/>
    <property type="evidence" value="ECO:0007669"/>
    <property type="project" value="TreeGrafter"/>
</dbReference>
<dbReference type="InterPro" id="IPR000101">
    <property type="entry name" value="GGT_peptidase"/>
</dbReference>
<evidence type="ECO:0000313" key="3">
    <source>
        <dbReference type="EMBL" id="KAF0770424.1"/>
    </source>
</evidence>
<organism evidence="3 4">
    <name type="scientific">Aphis craccivora</name>
    <name type="common">Cowpea aphid</name>
    <dbReference type="NCBI Taxonomy" id="307492"/>
    <lineage>
        <taxon>Eukaryota</taxon>
        <taxon>Metazoa</taxon>
        <taxon>Ecdysozoa</taxon>
        <taxon>Arthropoda</taxon>
        <taxon>Hexapoda</taxon>
        <taxon>Insecta</taxon>
        <taxon>Pterygota</taxon>
        <taxon>Neoptera</taxon>
        <taxon>Paraneoptera</taxon>
        <taxon>Hemiptera</taxon>
        <taxon>Sternorrhyncha</taxon>
        <taxon>Aphidomorpha</taxon>
        <taxon>Aphidoidea</taxon>
        <taxon>Aphididae</taxon>
        <taxon>Aphidini</taxon>
        <taxon>Aphis</taxon>
        <taxon>Aphis</taxon>
    </lineage>
</organism>
<gene>
    <name evidence="3" type="ORF">FWK35_00016513</name>
</gene>
<dbReference type="InterPro" id="IPR043137">
    <property type="entry name" value="GGT_ssub_C"/>
</dbReference>
<proteinExistence type="predicted"/>
<dbReference type="Proteomes" id="UP000478052">
    <property type="component" value="Unassembled WGS sequence"/>
</dbReference>
<dbReference type="GO" id="GO:0006751">
    <property type="term" value="P:glutathione catabolic process"/>
    <property type="evidence" value="ECO:0007669"/>
    <property type="project" value="InterPro"/>
</dbReference>